<dbReference type="PROSITE" id="PS50048">
    <property type="entry name" value="ZN2_CY6_FUNGAL_2"/>
    <property type="match status" value="1"/>
</dbReference>
<proteinExistence type="predicted"/>
<dbReference type="PANTHER" id="PTHR47424">
    <property type="entry name" value="REGULATORY PROTEIN GAL4"/>
    <property type="match status" value="1"/>
</dbReference>
<dbReference type="Gene3D" id="4.10.240.10">
    <property type="entry name" value="Zn(2)-C6 fungal-type DNA-binding domain"/>
    <property type="match status" value="1"/>
</dbReference>
<accession>A0A5C3LH86</accession>
<keyword evidence="7" id="KW-1185">Reference proteome</keyword>
<keyword evidence="3" id="KW-0804">Transcription</keyword>
<evidence type="ECO:0000259" key="5">
    <source>
        <dbReference type="PROSITE" id="PS50048"/>
    </source>
</evidence>
<dbReference type="PANTHER" id="PTHR47424:SF3">
    <property type="entry name" value="REGULATORY PROTEIN GAL4"/>
    <property type="match status" value="1"/>
</dbReference>
<evidence type="ECO:0000256" key="4">
    <source>
        <dbReference type="ARBA" id="ARBA00023242"/>
    </source>
</evidence>
<gene>
    <name evidence="6" type="ORF">BDQ12DRAFT_739935</name>
</gene>
<dbReference type="Proteomes" id="UP000308652">
    <property type="component" value="Unassembled WGS sequence"/>
</dbReference>
<feature type="domain" description="Zn(2)-C6 fungal-type" evidence="5">
    <location>
        <begin position="28"/>
        <end position="60"/>
    </location>
</feature>
<protein>
    <recommendedName>
        <fullName evidence="5">Zn(2)-C6 fungal-type domain-containing protein</fullName>
    </recommendedName>
</protein>
<evidence type="ECO:0000256" key="3">
    <source>
        <dbReference type="ARBA" id="ARBA00023163"/>
    </source>
</evidence>
<dbReference type="CDD" id="cd00067">
    <property type="entry name" value="GAL4"/>
    <property type="match status" value="1"/>
</dbReference>
<dbReference type="InterPro" id="IPR051127">
    <property type="entry name" value="Fungal_SecMet_Regulators"/>
</dbReference>
<dbReference type="STRING" id="68775.A0A5C3LH86"/>
<evidence type="ECO:0000313" key="6">
    <source>
        <dbReference type="EMBL" id="TFK31543.1"/>
    </source>
</evidence>
<evidence type="ECO:0000313" key="7">
    <source>
        <dbReference type="Proteomes" id="UP000308652"/>
    </source>
</evidence>
<dbReference type="OrthoDB" id="3051818at2759"/>
<sequence length="222" mass="24834">MTKADASNPKRSSATGTARGRGTYTLKVCDICRRKKIKCDGTRPVCSGCMSSGREDECTWTKQTARQPRTEAHFEAMRKRADALQKCRREHGGISDNGQSYLQFRPLDADGMALPDEMEVEEDETSDGTDDPTQELCLPTQNLKLDEGGLYFHGNTAIFRFAQAEVPLPSVSRFPAIAENPSATYVLLVDGVDESHYNPDFDWSRHLPSVVPLDRREHDNHL</sequence>
<evidence type="ECO:0000256" key="1">
    <source>
        <dbReference type="ARBA" id="ARBA00023015"/>
    </source>
</evidence>
<keyword evidence="4" id="KW-0539">Nucleus</keyword>
<keyword evidence="2" id="KW-0238">DNA-binding</keyword>
<reference evidence="6 7" key="1">
    <citation type="journal article" date="2019" name="Nat. Ecol. Evol.">
        <title>Megaphylogeny resolves global patterns of mushroom evolution.</title>
        <authorList>
            <person name="Varga T."/>
            <person name="Krizsan K."/>
            <person name="Foldi C."/>
            <person name="Dima B."/>
            <person name="Sanchez-Garcia M."/>
            <person name="Sanchez-Ramirez S."/>
            <person name="Szollosi G.J."/>
            <person name="Szarkandi J.G."/>
            <person name="Papp V."/>
            <person name="Albert L."/>
            <person name="Andreopoulos W."/>
            <person name="Angelini C."/>
            <person name="Antonin V."/>
            <person name="Barry K.W."/>
            <person name="Bougher N.L."/>
            <person name="Buchanan P."/>
            <person name="Buyck B."/>
            <person name="Bense V."/>
            <person name="Catcheside P."/>
            <person name="Chovatia M."/>
            <person name="Cooper J."/>
            <person name="Damon W."/>
            <person name="Desjardin D."/>
            <person name="Finy P."/>
            <person name="Geml J."/>
            <person name="Haridas S."/>
            <person name="Hughes K."/>
            <person name="Justo A."/>
            <person name="Karasinski D."/>
            <person name="Kautmanova I."/>
            <person name="Kiss B."/>
            <person name="Kocsube S."/>
            <person name="Kotiranta H."/>
            <person name="LaButti K.M."/>
            <person name="Lechner B.E."/>
            <person name="Liimatainen K."/>
            <person name="Lipzen A."/>
            <person name="Lukacs Z."/>
            <person name="Mihaltcheva S."/>
            <person name="Morgado L.N."/>
            <person name="Niskanen T."/>
            <person name="Noordeloos M.E."/>
            <person name="Ohm R.A."/>
            <person name="Ortiz-Santana B."/>
            <person name="Ovrebo C."/>
            <person name="Racz N."/>
            <person name="Riley R."/>
            <person name="Savchenko A."/>
            <person name="Shiryaev A."/>
            <person name="Soop K."/>
            <person name="Spirin V."/>
            <person name="Szebenyi C."/>
            <person name="Tomsovsky M."/>
            <person name="Tulloss R.E."/>
            <person name="Uehling J."/>
            <person name="Grigoriev I.V."/>
            <person name="Vagvolgyi C."/>
            <person name="Papp T."/>
            <person name="Martin F.M."/>
            <person name="Miettinen O."/>
            <person name="Hibbett D.S."/>
            <person name="Nagy L.G."/>
        </authorList>
    </citation>
    <scope>NUCLEOTIDE SEQUENCE [LARGE SCALE GENOMIC DNA]</scope>
    <source>
        <strain evidence="6 7">CBS 166.37</strain>
    </source>
</reference>
<dbReference type="SUPFAM" id="SSF57701">
    <property type="entry name" value="Zn2/Cys6 DNA-binding domain"/>
    <property type="match status" value="1"/>
</dbReference>
<keyword evidence="1" id="KW-0805">Transcription regulation</keyword>
<dbReference type="PROSITE" id="PS00463">
    <property type="entry name" value="ZN2_CY6_FUNGAL_1"/>
    <property type="match status" value="1"/>
</dbReference>
<evidence type="ECO:0000256" key="2">
    <source>
        <dbReference type="ARBA" id="ARBA00023125"/>
    </source>
</evidence>
<dbReference type="EMBL" id="ML213735">
    <property type="protein sequence ID" value="TFK31543.1"/>
    <property type="molecule type" value="Genomic_DNA"/>
</dbReference>
<dbReference type="Pfam" id="PF00172">
    <property type="entry name" value="Zn_clus"/>
    <property type="match status" value="1"/>
</dbReference>
<dbReference type="InterPro" id="IPR036864">
    <property type="entry name" value="Zn2-C6_fun-type_DNA-bd_sf"/>
</dbReference>
<dbReference type="GO" id="GO:0000981">
    <property type="term" value="F:DNA-binding transcription factor activity, RNA polymerase II-specific"/>
    <property type="evidence" value="ECO:0007669"/>
    <property type="project" value="InterPro"/>
</dbReference>
<dbReference type="AlphaFoldDB" id="A0A5C3LH86"/>
<organism evidence="6 7">
    <name type="scientific">Crucibulum laeve</name>
    <dbReference type="NCBI Taxonomy" id="68775"/>
    <lineage>
        <taxon>Eukaryota</taxon>
        <taxon>Fungi</taxon>
        <taxon>Dikarya</taxon>
        <taxon>Basidiomycota</taxon>
        <taxon>Agaricomycotina</taxon>
        <taxon>Agaricomycetes</taxon>
        <taxon>Agaricomycetidae</taxon>
        <taxon>Agaricales</taxon>
        <taxon>Agaricineae</taxon>
        <taxon>Nidulariaceae</taxon>
        <taxon>Crucibulum</taxon>
    </lineage>
</organism>
<dbReference type="GO" id="GO:0003677">
    <property type="term" value="F:DNA binding"/>
    <property type="evidence" value="ECO:0007669"/>
    <property type="project" value="UniProtKB-KW"/>
</dbReference>
<name>A0A5C3LH86_9AGAR</name>
<dbReference type="SMART" id="SM00066">
    <property type="entry name" value="GAL4"/>
    <property type="match status" value="1"/>
</dbReference>
<dbReference type="InterPro" id="IPR001138">
    <property type="entry name" value="Zn2Cys6_DnaBD"/>
</dbReference>
<dbReference type="GO" id="GO:0008270">
    <property type="term" value="F:zinc ion binding"/>
    <property type="evidence" value="ECO:0007669"/>
    <property type="project" value="InterPro"/>
</dbReference>